<evidence type="ECO:0000256" key="1">
    <source>
        <dbReference type="SAM" id="SignalP"/>
    </source>
</evidence>
<accession>A0A9D9EJ52</accession>
<reference evidence="2" key="2">
    <citation type="journal article" date="2021" name="PeerJ">
        <title>Extensive microbial diversity within the chicken gut microbiome revealed by metagenomics and culture.</title>
        <authorList>
            <person name="Gilroy R."/>
            <person name="Ravi A."/>
            <person name="Getino M."/>
            <person name="Pursley I."/>
            <person name="Horton D.L."/>
            <person name="Alikhan N.F."/>
            <person name="Baker D."/>
            <person name="Gharbi K."/>
            <person name="Hall N."/>
            <person name="Watson M."/>
            <person name="Adriaenssens E.M."/>
            <person name="Foster-Nyarko E."/>
            <person name="Jarju S."/>
            <person name="Secka A."/>
            <person name="Antonio M."/>
            <person name="Oren A."/>
            <person name="Chaudhuri R.R."/>
            <person name="La Ragione R."/>
            <person name="Hildebrand F."/>
            <person name="Pallen M.J."/>
        </authorList>
    </citation>
    <scope>NUCLEOTIDE SEQUENCE</scope>
    <source>
        <strain evidence="2">20514</strain>
    </source>
</reference>
<gene>
    <name evidence="2" type="ORF">IAC29_06110</name>
</gene>
<name>A0A9D9EJ52_9BACT</name>
<dbReference type="PROSITE" id="PS51257">
    <property type="entry name" value="PROKAR_LIPOPROTEIN"/>
    <property type="match status" value="1"/>
</dbReference>
<evidence type="ECO:0000313" key="3">
    <source>
        <dbReference type="Proteomes" id="UP000810252"/>
    </source>
</evidence>
<evidence type="ECO:0000313" key="2">
    <source>
        <dbReference type="EMBL" id="MBO8448827.1"/>
    </source>
</evidence>
<protein>
    <submittedName>
        <fullName evidence="2">DUF4374 domain-containing protein</fullName>
    </submittedName>
</protein>
<proteinExistence type="predicted"/>
<reference evidence="2" key="1">
    <citation type="submission" date="2020-10" db="EMBL/GenBank/DDBJ databases">
        <authorList>
            <person name="Gilroy R."/>
        </authorList>
    </citation>
    <scope>NUCLEOTIDE SEQUENCE</scope>
    <source>
        <strain evidence="2">20514</strain>
    </source>
</reference>
<dbReference type="AlphaFoldDB" id="A0A9D9EJ52"/>
<dbReference type="EMBL" id="JADIMQ010000088">
    <property type="protein sequence ID" value="MBO8448827.1"/>
    <property type="molecule type" value="Genomic_DNA"/>
</dbReference>
<dbReference type="Proteomes" id="UP000810252">
    <property type="component" value="Unassembled WGS sequence"/>
</dbReference>
<feature type="chain" id="PRO_5039602060" evidence="1">
    <location>
        <begin position="21"/>
        <end position="460"/>
    </location>
</feature>
<dbReference type="Pfam" id="PF14298">
    <property type="entry name" value="DUF4374"/>
    <property type="match status" value="1"/>
</dbReference>
<sequence>MKNTTFLAAALCAAACLSTACEDNHGPDTSGASGSGNYVISASVDDVNSLLQSETLDSGELTTVNTGLETDAGTAWVFYGDKYLYRLQYNDGNAGVTTSFIMNSSGSLEQRSKTYSISRFTTYGPVGSNIVTVSAGDMSVTDADNNPAQGLLFNYLNVSEQTNRTESIPCENYLGNGEYVTFSGFLETGGKIYTSVVPMGMSKYGVAYDGGSLVRYPDMVARESGGQGSGSYDAGEIPTTQFPDSAYVAIFNDDTFTDPVILRTDKIGFASGRSRSQYYQTVWADDSGDIYVFSPGYGRNHSTPYSIKGQLPSGVVRIKSGAEEFDSAYYYNIEQLSGGYAMFRCWHITGDYFLLQMYTGGTEAQNAIGGIGGGTNAVAVFRGSTGEFRYVTEGLPARDNISSIGSTSYCENGDIYISIVTNDGSNPAIYRIDPETAVASKGISVFCDAVSAVGKLVPAI</sequence>
<dbReference type="InterPro" id="IPR025401">
    <property type="entry name" value="DUF4374"/>
</dbReference>
<organism evidence="2 3">
    <name type="scientific">Candidatus Cryptobacteroides merdigallinarum</name>
    <dbReference type="NCBI Taxonomy" id="2840770"/>
    <lineage>
        <taxon>Bacteria</taxon>
        <taxon>Pseudomonadati</taxon>
        <taxon>Bacteroidota</taxon>
        <taxon>Bacteroidia</taxon>
        <taxon>Bacteroidales</taxon>
        <taxon>Candidatus Cryptobacteroides</taxon>
    </lineage>
</organism>
<comment type="caution">
    <text evidence="2">The sequence shown here is derived from an EMBL/GenBank/DDBJ whole genome shotgun (WGS) entry which is preliminary data.</text>
</comment>
<feature type="signal peptide" evidence="1">
    <location>
        <begin position="1"/>
        <end position="20"/>
    </location>
</feature>
<keyword evidence="1" id="KW-0732">Signal</keyword>